<dbReference type="AlphaFoldDB" id="A0A9C6DXD0"/>
<organism evidence="3 4">
    <name type="scientific">Glossina fuscipes</name>
    <dbReference type="NCBI Taxonomy" id="7396"/>
    <lineage>
        <taxon>Eukaryota</taxon>
        <taxon>Metazoa</taxon>
        <taxon>Ecdysozoa</taxon>
        <taxon>Arthropoda</taxon>
        <taxon>Hexapoda</taxon>
        <taxon>Insecta</taxon>
        <taxon>Pterygota</taxon>
        <taxon>Neoptera</taxon>
        <taxon>Endopterygota</taxon>
        <taxon>Diptera</taxon>
        <taxon>Brachycera</taxon>
        <taxon>Muscomorpha</taxon>
        <taxon>Hippoboscoidea</taxon>
        <taxon>Glossinidae</taxon>
        <taxon>Glossina</taxon>
    </lineage>
</organism>
<feature type="signal peptide" evidence="1">
    <location>
        <begin position="1"/>
        <end position="19"/>
    </location>
</feature>
<dbReference type="RefSeq" id="XP_037895352.1">
    <property type="nucleotide sequence ID" value="XM_038039424.1"/>
</dbReference>
<accession>A0A9C6DXD0</accession>
<evidence type="ECO:0000313" key="3">
    <source>
        <dbReference type="Proteomes" id="UP000092443"/>
    </source>
</evidence>
<gene>
    <name evidence="4" type="primary">LOC119641003</name>
</gene>
<name>A0A9C6DXD0_9MUSC</name>
<dbReference type="Pfam" id="PF05267">
    <property type="entry name" value="DUF725"/>
    <property type="match status" value="1"/>
</dbReference>
<dbReference type="InterPro" id="IPR007931">
    <property type="entry name" value="TsetseEP"/>
</dbReference>
<reference evidence="4" key="1">
    <citation type="submission" date="2025-08" db="UniProtKB">
        <authorList>
            <consortium name="RefSeq"/>
        </authorList>
    </citation>
    <scope>IDENTIFICATION</scope>
    <source>
        <tissue evidence="4">Whole body pupa</tissue>
    </source>
</reference>
<evidence type="ECO:0000256" key="1">
    <source>
        <dbReference type="SAM" id="SignalP"/>
    </source>
</evidence>
<keyword evidence="1" id="KW-0732">Signal</keyword>
<evidence type="ECO:0000259" key="2">
    <source>
        <dbReference type="Pfam" id="PF05267"/>
    </source>
</evidence>
<keyword evidence="3" id="KW-1185">Reference proteome</keyword>
<dbReference type="Proteomes" id="UP000092443">
    <property type="component" value="Unplaced"/>
</dbReference>
<proteinExistence type="predicted"/>
<feature type="chain" id="PRO_5039312476" evidence="1">
    <location>
        <begin position="20"/>
        <end position="330"/>
    </location>
</feature>
<protein>
    <submittedName>
        <fullName evidence="4">Protein TsetseEP-like</fullName>
    </submittedName>
</protein>
<feature type="domain" description="Protein TsetseEP" evidence="2">
    <location>
        <begin position="53"/>
        <end position="170"/>
    </location>
</feature>
<sequence>MKFFISFAFLCLVLSCVAALSPDQVESRLKSYVEKRSFTLLRSGRVSRAGTNTVQCYDKYVPLIRQAAADGKLACDKCAQEGQNAREEETKKSEVIRESLNIKVSSIENGLGSCVAKYDVLEYFTCLRDHASESQTTAAEVGKTAAVIVEGLNIVLTNIDLREKYCTDQAFEQAQEKTDALFSELENCLVEGLPEPEPEPEHMAMNMIINKIMAMDTNTALYMALAMIMNMNMKVDMKMVVDINMKGNTKNLNENMTTNIDSYEYKYTLNMNMKLNMTTRNDGITVLTARAQASTQLGSVFRTDDDEFVPLEIKSYSSPINSPEITKTSK</sequence>
<dbReference type="PROSITE" id="PS51257">
    <property type="entry name" value="PROKAR_LIPOPROTEIN"/>
    <property type="match status" value="1"/>
</dbReference>
<dbReference type="KEGG" id="gfs:119641003"/>
<evidence type="ECO:0000313" key="4">
    <source>
        <dbReference type="RefSeq" id="XP_037895352.1"/>
    </source>
</evidence>
<dbReference type="GeneID" id="119641003"/>